<dbReference type="AlphaFoldDB" id="A0A433SKR6"/>
<evidence type="ECO:0000313" key="1">
    <source>
        <dbReference type="EMBL" id="RUS69722.1"/>
    </source>
</evidence>
<organism evidence="1 2">
    <name type="scientific">Elysia chlorotica</name>
    <name type="common">Eastern emerald elysia</name>
    <name type="synonym">Sea slug</name>
    <dbReference type="NCBI Taxonomy" id="188477"/>
    <lineage>
        <taxon>Eukaryota</taxon>
        <taxon>Metazoa</taxon>
        <taxon>Spiralia</taxon>
        <taxon>Lophotrochozoa</taxon>
        <taxon>Mollusca</taxon>
        <taxon>Gastropoda</taxon>
        <taxon>Heterobranchia</taxon>
        <taxon>Euthyneura</taxon>
        <taxon>Panpulmonata</taxon>
        <taxon>Sacoglossa</taxon>
        <taxon>Placobranchoidea</taxon>
        <taxon>Plakobranchidae</taxon>
        <taxon>Elysia</taxon>
    </lineage>
</organism>
<keyword evidence="2" id="KW-1185">Reference proteome</keyword>
<name>A0A433SKR6_ELYCH</name>
<sequence>MHSCKVQTLLKTLNVNAPAFVPSANFRLRALNKDAPAFVPSANFRLPALNKDAPAFVPGTSPRLLNVDAPAFVPSATPRVPALSVYIPSANPAAGKCERYGPRPYNVQWNPLVNTLSRHPYYFLRMDLGPKIPLPNIPNINMRPRILLTYYPSINLVPSNPPSNFLRINPRPWVPATPNQMLVPGPFVPATPNQMLVPGPFVPATPNQMLVPGPWVPATPNQMVVPGPWVPATPNQMVVPGPWVPATPNQMVVPGPCNPVVPNQMLFSGPYNAGLTNFWVKPEPMSLFQQSTSLAATEINPQAQIQAQQDFGMDGRGDGQVPNEQMLETIAEELEQLDVPAQISDKIETQQGREEVIGHAANHDPSGGAFLSESQDLNVHGVHPCYPDCKTCASFQVNLDPLGCKDKWDQMVNKEIAQLGQYI</sequence>
<protein>
    <submittedName>
        <fullName evidence="1">Uncharacterized protein</fullName>
    </submittedName>
</protein>
<reference evidence="1 2" key="1">
    <citation type="submission" date="2019-01" db="EMBL/GenBank/DDBJ databases">
        <title>A draft genome assembly of the solar-powered sea slug Elysia chlorotica.</title>
        <authorList>
            <person name="Cai H."/>
            <person name="Li Q."/>
            <person name="Fang X."/>
            <person name="Li J."/>
            <person name="Curtis N.E."/>
            <person name="Altenburger A."/>
            <person name="Shibata T."/>
            <person name="Feng M."/>
            <person name="Maeda T."/>
            <person name="Schwartz J.A."/>
            <person name="Shigenobu S."/>
            <person name="Lundholm N."/>
            <person name="Nishiyama T."/>
            <person name="Yang H."/>
            <person name="Hasebe M."/>
            <person name="Li S."/>
            <person name="Pierce S.K."/>
            <person name="Wang J."/>
        </authorList>
    </citation>
    <scope>NUCLEOTIDE SEQUENCE [LARGE SCALE GENOMIC DNA]</scope>
    <source>
        <strain evidence="1">EC2010</strain>
        <tissue evidence="1">Whole organism of an adult</tissue>
    </source>
</reference>
<dbReference type="STRING" id="188477.A0A433SKR6"/>
<comment type="caution">
    <text evidence="1">The sequence shown here is derived from an EMBL/GenBank/DDBJ whole genome shotgun (WGS) entry which is preliminary data.</text>
</comment>
<proteinExistence type="predicted"/>
<dbReference type="EMBL" id="RQTK01001595">
    <property type="protein sequence ID" value="RUS69722.1"/>
    <property type="molecule type" value="Genomic_DNA"/>
</dbReference>
<dbReference type="Proteomes" id="UP000271974">
    <property type="component" value="Unassembled WGS sequence"/>
</dbReference>
<evidence type="ECO:0000313" key="2">
    <source>
        <dbReference type="Proteomes" id="UP000271974"/>
    </source>
</evidence>
<accession>A0A433SKR6</accession>
<gene>
    <name evidence="1" type="ORF">EGW08_022515</name>
</gene>